<evidence type="ECO:0000313" key="3">
    <source>
        <dbReference type="EMBL" id="KAK7513164.1"/>
    </source>
</evidence>
<feature type="compositionally biased region" description="Polar residues" evidence="1">
    <location>
        <begin position="311"/>
        <end position="326"/>
    </location>
</feature>
<feature type="compositionally biased region" description="Basic residues" evidence="1">
    <location>
        <begin position="351"/>
        <end position="380"/>
    </location>
</feature>
<name>A0ABR1KG82_9PEZI</name>
<keyword evidence="4" id="KW-1185">Reference proteome</keyword>
<feature type="region of interest" description="Disordered" evidence="1">
    <location>
        <begin position="144"/>
        <end position="163"/>
    </location>
</feature>
<dbReference type="Pfam" id="PF10419">
    <property type="entry name" value="TFIIIC_sub6"/>
    <property type="match status" value="1"/>
</dbReference>
<sequence>MAAAPASANRGADSDDWEYEYDDTDTQDVYFTLDLTSHTAVSAPKKGFNKLEHDIFAEEARGKKKNGVQDHEAADDANGTPQEHANDDIEAEEEDEDEDEDRLQIVGLHHDNPIVSYKGQAYTCKWASTIGTDLFFARAPDADADADADDDQPPVSAPLRPLGTFNMLGASSTRLVATAAKLRERTSTEQRGSGTLAGASSSSAVASSSQAPVGNPSSVLFTRTHDVPHFYAPPNATRAQKRQASFLENFAAVKARLGEKDNVRATSYMMRSGPRPAAAAAAESSFYTAQSDGDADDGAGPSTPRLRAAGQSASFVSAQLAASTNDAPSANGNGSPAGSASPSAEPAPSRGRGRGRVGRPRGRGRGRPRGRGRGRGRGRKTAVDEDADAGDEAESILTPALWDGDVMAGVESSASAVRRGSVGEVLARQQQSRIQEEKDGSDDMQE</sequence>
<evidence type="ECO:0000256" key="1">
    <source>
        <dbReference type="SAM" id="MobiDB-lite"/>
    </source>
</evidence>
<feature type="region of interest" description="Disordered" evidence="1">
    <location>
        <begin position="60"/>
        <end position="101"/>
    </location>
</feature>
<evidence type="ECO:0000313" key="4">
    <source>
        <dbReference type="Proteomes" id="UP001363622"/>
    </source>
</evidence>
<dbReference type="InterPro" id="IPR019481">
    <property type="entry name" value="TFIIIC_triple_barrel"/>
</dbReference>
<protein>
    <recommendedName>
        <fullName evidence="2">Transcription factor TFIIIC triple barrel domain-containing protein</fullName>
    </recommendedName>
</protein>
<feature type="compositionally biased region" description="Acidic residues" evidence="1">
    <location>
        <begin position="88"/>
        <end position="101"/>
    </location>
</feature>
<organism evidence="3 4">
    <name type="scientific">Phyllosticta citriasiana</name>
    <dbReference type="NCBI Taxonomy" id="595635"/>
    <lineage>
        <taxon>Eukaryota</taxon>
        <taxon>Fungi</taxon>
        <taxon>Dikarya</taxon>
        <taxon>Ascomycota</taxon>
        <taxon>Pezizomycotina</taxon>
        <taxon>Dothideomycetes</taxon>
        <taxon>Dothideomycetes incertae sedis</taxon>
        <taxon>Botryosphaeriales</taxon>
        <taxon>Phyllostictaceae</taxon>
        <taxon>Phyllosticta</taxon>
    </lineage>
</organism>
<dbReference type="EMBL" id="JBBPHU010000010">
    <property type="protein sequence ID" value="KAK7513164.1"/>
    <property type="molecule type" value="Genomic_DNA"/>
</dbReference>
<evidence type="ECO:0000259" key="2">
    <source>
        <dbReference type="Pfam" id="PF10419"/>
    </source>
</evidence>
<feature type="region of interest" description="Disordered" evidence="1">
    <location>
        <begin position="281"/>
        <end position="395"/>
    </location>
</feature>
<reference evidence="3 4" key="1">
    <citation type="submission" date="2024-04" db="EMBL/GenBank/DDBJ databases">
        <title>Phyllosticta paracitricarpa is synonymous to the EU quarantine fungus P. citricarpa based on phylogenomic analyses.</title>
        <authorList>
            <consortium name="Lawrence Berkeley National Laboratory"/>
            <person name="Van Ingen-Buijs V.A."/>
            <person name="Van Westerhoven A.C."/>
            <person name="Haridas S."/>
            <person name="Skiadas P."/>
            <person name="Martin F."/>
            <person name="Groenewald J.Z."/>
            <person name="Crous P.W."/>
            <person name="Seidl M.F."/>
        </authorList>
    </citation>
    <scope>NUCLEOTIDE SEQUENCE [LARGE SCALE GENOMIC DNA]</scope>
    <source>
        <strain evidence="3 4">CBS 123371</strain>
    </source>
</reference>
<dbReference type="Proteomes" id="UP001363622">
    <property type="component" value="Unassembled WGS sequence"/>
</dbReference>
<feature type="compositionally biased region" description="Low complexity" evidence="1">
    <location>
        <begin position="327"/>
        <end position="350"/>
    </location>
</feature>
<accession>A0ABR1KG82</accession>
<dbReference type="Gene3D" id="2.60.40.4370">
    <property type="match status" value="1"/>
</dbReference>
<feature type="region of interest" description="Disordered" evidence="1">
    <location>
        <begin position="415"/>
        <end position="446"/>
    </location>
</feature>
<feature type="region of interest" description="Disordered" evidence="1">
    <location>
        <begin position="1"/>
        <end position="20"/>
    </location>
</feature>
<gene>
    <name evidence="3" type="ORF">IWZ03DRAFT_385034</name>
</gene>
<feature type="domain" description="Transcription factor TFIIIC triple barrel" evidence="2">
    <location>
        <begin position="24"/>
        <end position="182"/>
    </location>
</feature>
<comment type="caution">
    <text evidence="3">The sequence shown here is derived from an EMBL/GenBank/DDBJ whole genome shotgun (WGS) entry which is preliminary data.</text>
</comment>
<feature type="compositionally biased region" description="Acidic residues" evidence="1">
    <location>
        <begin position="384"/>
        <end position="394"/>
    </location>
</feature>
<proteinExistence type="predicted"/>
<feature type="compositionally biased region" description="Low complexity" evidence="1">
    <location>
        <begin position="192"/>
        <end position="211"/>
    </location>
</feature>
<feature type="compositionally biased region" description="Basic and acidic residues" evidence="1">
    <location>
        <begin position="60"/>
        <end position="74"/>
    </location>
</feature>
<feature type="region of interest" description="Disordered" evidence="1">
    <location>
        <begin position="183"/>
        <end position="219"/>
    </location>
</feature>